<dbReference type="Pfam" id="PF01060">
    <property type="entry name" value="TTR-52"/>
    <property type="match status" value="1"/>
</dbReference>
<dbReference type="Gene3D" id="2.60.40.3330">
    <property type="match status" value="1"/>
</dbReference>
<evidence type="ECO:0000256" key="4">
    <source>
        <dbReference type="ARBA" id="ARBA00022729"/>
    </source>
</evidence>
<evidence type="ECO:0000313" key="5">
    <source>
        <dbReference type="EMBL" id="KJH45207.1"/>
    </source>
</evidence>
<proteinExistence type="inferred from homology"/>
<keyword evidence="6" id="KW-1185">Reference proteome</keyword>
<dbReference type="GO" id="GO:0005576">
    <property type="term" value="C:extracellular region"/>
    <property type="evidence" value="ECO:0007669"/>
    <property type="project" value="UniProtKB-SubCell"/>
</dbReference>
<gene>
    <name evidence="5" type="ORF">DICVIV_08748</name>
</gene>
<evidence type="ECO:0000313" key="6">
    <source>
        <dbReference type="Proteomes" id="UP000053766"/>
    </source>
</evidence>
<comment type="subcellular location">
    <subcellularLocation>
        <location evidence="1">Secreted</location>
    </subcellularLocation>
</comment>
<protein>
    <submittedName>
        <fullName evidence="5">Transthyretin-like family protein</fullName>
    </submittedName>
</protein>
<dbReference type="STRING" id="29172.A0A0D8XNA3"/>
<dbReference type="InterPro" id="IPR001534">
    <property type="entry name" value="Transthyretin-like"/>
</dbReference>
<dbReference type="EMBL" id="KN716420">
    <property type="protein sequence ID" value="KJH45207.1"/>
    <property type="molecule type" value="Genomic_DNA"/>
</dbReference>
<dbReference type="AlphaFoldDB" id="A0A0D8XNA3"/>
<dbReference type="PANTHER" id="PTHR21700">
    <property type="entry name" value="TRANSTHYRETIN-LIKE FAMILY PROTEIN-RELATED"/>
    <property type="match status" value="1"/>
</dbReference>
<evidence type="ECO:0000256" key="3">
    <source>
        <dbReference type="ARBA" id="ARBA00022525"/>
    </source>
</evidence>
<evidence type="ECO:0000256" key="1">
    <source>
        <dbReference type="ARBA" id="ARBA00004613"/>
    </source>
</evidence>
<organism evidence="5 6">
    <name type="scientific">Dictyocaulus viviparus</name>
    <name type="common">Bovine lungworm</name>
    <dbReference type="NCBI Taxonomy" id="29172"/>
    <lineage>
        <taxon>Eukaryota</taxon>
        <taxon>Metazoa</taxon>
        <taxon>Ecdysozoa</taxon>
        <taxon>Nematoda</taxon>
        <taxon>Chromadorea</taxon>
        <taxon>Rhabditida</taxon>
        <taxon>Rhabditina</taxon>
        <taxon>Rhabditomorpha</taxon>
        <taxon>Strongyloidea</taxon>
        <taxon>Metastrongylidae</taxon>
        <taxon>Dictyocaulus</taxon>
    </lineage>
</organism>
<dbReference type="Proteomes" id="UP000053766">
    <property type="component" value="Unassembled WGS sequence"/>
</dbReference>
<comment type="similarity">
    <text evidence="2">Belongs to the nematode transthyretin-like family.</text>
</comment>
<dbReference type="InterPro" id="IPR038479">
    <property type="entry name" value="Transthyretin-like_sf"/>
</dbReference>
<dbReference type="OrthoDB" id="5852581at2759"/>
<reference evidence="6" key="2">
    <citation type="journal article" date="2016" name="Sci. Rep.">
        <title>Dictyocaulus viviparus genome, variome and transcriptome elucidate lungworm biology and support future intervention.</title>
        <authorList>
            <person name="McNulty S.N."/>
            <person name="Strube C."/>
            <person name="Rosa B.A."/>
            <person name="Martin J.C."/>
            <person name="Tyagi R."/>
            <person name="Choi Y.J."/>
            <person name="Wang Q."/>
            <person name="Hallsworth Pepin K."/>
            <person name="Zhang X."/>
            <person name="Ozersky P."/>
            <person name="Wilson R.K."/>
            <person name="Sternberg P.W."/>
            <person name="Gasser R.B."/>
            <person name="Mitreva M."/>
        </authorList>
    </citation>
    <scope>NUCLEOTIDE SEQUENCE [LARGE SCALE GENOMIC DNA]</scope>
    <source>
        <strain evidence="6">HannoverDv2000</strain>
    </source>
</reference>
<dbReference type="PANTHER" id="PTHR21700:SF114">
    <property type="entry name" value="TRANSTHYRETIN-LIKE FAMILY PROTEIN"/>
    <property type="match status" value="1"/>
</dbReference>
<name>A0A0D8XNA3_DICVI</name>
<evidence type="ECO:0000256" key="2">
    <source>
        <dbReference type="ARBA" id="ARBA00010112"/>
    </source>
</evidence>
<dbReference type="GO" id="GO:0009986">
    <property type="term" value="C:cell surface"/>
    <property type="evidence" value="ECO:0007669"/>
    <property type="project" value="InterPro"/>
</dbReference>
<accession>A0A0D8XNA3</accession>
<reference evidence="5 6" key="1">
    <citation type="submission" date="2013-11" db="EMBL/GenBank/DDBJ databases">
        <title>Draft genome of the bovine lungworm Dictyocaulus viviparus.</title>
        <authorList>
            <person name="Mitreva M."/>
        </authorList>
    </citation>
    <scope>NUCLEOTIDE SEQUENCE [LARGE SCALE GENOMIC DNA]</scope>
    <source>
        <strain evidence="5 6">HannoverDv2000</strain>
    </source>
</reference>
<keyword evidence="4" id="KW-0732">Signal</keyword>
<keyword evidence="3" id="KW-0964">Secreted</keyword>
<sequence>MVKCGHACITRIKRSTLSVSQQGPAETTKVLLPRLENNVLDFLAFARRQTIKNKPTMDDDVYEKHLRRSFILDVICVRGTLWCGRTPAERIQVKLVDNDFGPDPDDILATGFTNSRGFFELAGSTAERTTIDPYLIFYHDCNDGVIRDIQHEGVGL</sequence>